<dbReference type="InterPro" id="IPR000198">
    <property type="entry name" value="RhoGAP_dom"/>
</dbReference>
<evidence type="ECO:0000256" key="2">
    <source>
        <dbReference type="PROSITE-ProRule" id="PRU01077"/>
    </source>
</evidence>
<dbReference type="GO" id="GO:0005096">
    <property type="term" value="F:GTPase activator activity"/>
    <property type="evidence" value="ECO:0007669"/>
    <property type="project" value="UniProtKB-KW"/>
</dbReference>
<feature type="compositionally biased region" description="Low complexity" evidence="4">
    <location>
        <begin position="844"/>
        <end position="857"/>
    </location>
</feature>
<dbReference type="SMART" id="SM00055">
    <property type="entry name" value="FCH"/>
    <property type="match status" value="1"/>
</dbReference>
<feature type="domain" description="F-BAR" evidence="6">
    <location>
        <begin position="378"/>
        <end position="655"/>
    </location>
</feature>
<name>A0A2U3E979_PURLI</name>
<dbReference type="InterPro" id="IPR008936">
    <property type="entry name" value="Rho_GTPase_activation_prot"/>
</dbReference>
<dbReference type="InterPro" id="IPR050729">
    <property type="entry name" value="Rho-GAP"/>
</dbReference>
<feature type="compositionally biased region" description="Polar residues" evidence="4">
    <location>
        <begin position="704"/>
        <end position="714"/>
    </location>
</feature>
<dbReference type="GO" id="GO:0007165">
    <property type="term" value="P:signal transduction"/>
    <property type="evidence" value="ECO:0007669"/>
    <property type="project" value="InterPro"/>
</dbReference>
<dbReference type="PANTHER" id="PTHR23176">
    <property type="entry name" value="RHO/RAC/CDC GTPASE-ACTIVATING PROTEIN"/>
    <property type="match status" value="1"/>
</dbReference>
<reference evidence="7 8" key="1">
    <citation type="journal article" date="2016" name="Front. Microbiol.">
        <title>Genome and transcriptome sequences reveal the specific parasitism of the nematophagous Purpureocillium lilacinum 36-1.</title>
        <authorList>
            <person name="Xie J."/>
            <person name="Li S."/>
            <person name="Mo C."/>
            <person name="Xiao X."/>
            <person name="Peng D."/>
            <person name="Wang G."/>
            <person name="Xiao Y."/>
        </authorList>
    </citation>
    <scope>NUCLEOTIDE SEQUENCE [LARGE SCALE GENOMIC DNA]</scope>
    <source>
        <strain evidence="7 8">36-1</strain>
    </source>
</reference>
<dbReference type="SUPFAM" id="SSF48350">
    <property type="entry name" value="GTPase activation domain, GAP"/>
    <property type="match status" value="1"/>
</dbReference>
<accession>A0A2U3E979</accession>
<evidence type="ECO:0000313" key="8">
    <source>
        <dbReference type="Proteomes" id="UP000245956"/>
    </source>
</evidence>
<evidence type="ECO:0000256" key="3">
    <source>
        <dbReference type="SAM" id="Coils"/>
    </source>
</evidence>
<keyword evidence="1" id="KW-0343">GTPase activation</keyword>
<dbReference type="Pfam" id="PF00611">
    <property type="entry name" value="FCH"/>
    <property type="match status" value="1"/>
</dbReference>
<feature type="compositionally biased region" description="Polar residues" evidence="4">
    <location>
        <begin position="753"/>
        <end position="785"/>
    </location>
</feature>
<dbReference type="FunFam" id="1.20.1270.60:FF:000063">
    <property type="entry name" value="Rho GTPase activator"/>
    <property type="match status" value="1"/>
</dbReference>
<feature type="domain" description="Rho-GAP" evidence="5">
    <location>
        <begin position="870"/>
        <end position="1083"/>
    </location>
</feature>
<dbReference type="AlphaFoldDB" id="A0A2U3E979"/>
<feature type="region of interest" description="Disordered" evidence="4">
    <location>
        <begin position="275"/>
        <end position="377"/>
    </location>
</feature>
<dbReference type="InterPro" id="IPR001060">
    <property type="entry name" value="FCH_dom"/>
</dbReference>
<dbReference type="PANTHER" id="PTHR23176:SF136">
    <property type="entry name" value="RHO GTPASE ACTIVATOR (RGD1)"/>
    <property type="match status" value="1"/>
</dbReference>
<feature type="compositionally biased region" description="Polar residues" evidence="4">
    <location>
        <begin position="275"/>
        <end position="290"/>
    </location>
</feature>
<feature type="compositionally biased region" description="Basic and acidic residues" evidence="4">
    <location>
        <begin position="318"/>
        <end position="340"/>
    </location>
</feature>
<dbReference type="Gene3D" id="1.10.555.10">
    <property type="entry name" value="Rho GTPase activation protein"/>
    <property type="match status" value="1"/>
</dbReference>
<dbReference type="GO" id="GO:0005938">
    <property type="term" value="C:cell cortex"/>
    <property type="evidence" value="ECO:0007669"/>
    <property type="project" value="UniProtKB-ARBA"/>
</dbReference>
<evidence type="ECO:0000256" key="4">
    <source>
        <dbReference type="SAM" id="MobiDB-lite"/>
    </source>
</evidence>
<comment type="caution">
    <text evidence="7">The sequence shown here is derived from an EMBL/GenBank/DDBJ whole genome shotgun (WGS) entry which is preliminary data.</text>
</comment>
<dbReference type="SUPFAM" id="SSF103657">
    <property type="entry name" value="BAR/IMD domain-like"/>
    <property type="match status" value="1"/>
</dbReference>
<sequence length="1086" mass="117302">MMDVMRVWAIVSVGAKGFNPANVHARACAAGPDQHAPAIVPLLFECCVNLAMAGHLAAAGKTSRTQIKRDALCLGNSTSGSAVAVVRTADRPCGPQAARTRQAALRSSAATEAIGTRWWVGRDLVIWRPQQQPAGATHVAGGRAQHLHLAATWRAAGGNNSTRKPHHASFRRQPSAHLGLFPLRRGRDDSFFLPSIVTFVQRPSPSPPKPKSAPGTKCLRFDAVCLSGDRSPSARSWAAPRPGAASHSRRWRLGSPLVRPFPTCAHRCATDNNLSIEETLPNPTIPSSHDASPDMADFRASGDDDALPLPPQQQQPRDPSEHQSLEDALPHQQHGERDGASIEEGPSANQSGDGGEAATRSTASQEQPRPAVNPATAKQVNDVMASELGIPTLLNRLKQSITSAKEFGLFLKKRSVLEDDHAQGLKKLCRQTQESARRPEHRQGSFAKSYDEMVFIHDRMAENGSNFAASLHQMHEDLVELAANAERGRKSWKANGMAAEQKVADLEQTMRKSKAKYDSLAEEYDRARTGESRPGGGKVLGAFKAHKSAAQQEEDLLKKVQAADQTYQGHVNNLQTEKSHLQSTVRPEAVKALQELITETDAAVALQMQKFAAFNEKLLLGNGLIVSPFKTPTAENAGQPRSLRHAVGAIDNVKDFNDFVAAQHSKVLPNTEVKYERNPLLKPPTSSMPVQPPIQPQMMHPPQTVGQTATSQGGFSPVGSAAGQRSSTGNFGPPGGLMNPGAPVDGPQDAQRGFQQPHSRSYSHGNMLTQPSVSQQQFSSRNSVQPAPRYGNGTIGGSQGPPQLGALPFQGSQPPPQQPSPDQSGSPFQTPQNRRGSTGGFGGQAPPAYAAASQAPPTQNVTATKPVFGVPLNRLYERDGLAVPMVVYQCIQAVDLFGLGVEGIYRQSGSLNHINKLKGMFDAGMTVSPTWGFRSMQALTRNGIDSSNPALDFRNPENFYHDVNSVTGLLKQFLRDLPDPLLTLEHHDAFIAAAKKEDDIVRRDSLHAIINALPDPNYATLRAMTLHLYRVMDNSHVNRMNSHNLAVIFGPTLMGSDPSTAIADAGWQIKVIDTILQNTYQIFDDD</sequence>
<dbReference type="InterPro" id="IPR027267">
    <property type="entry name" value="AH/BAR_dom_sf"/>
</dbReference>
<organism evidence="7 8">
    <name type="scientific">Purpureocillium lilacinum</name>
    <name type="common">Paecilomyces lilacinus</name>
    <dbReference type="NCBI Taxonomy" id="33203"/>
    <lineage>
        <taxon>Eukaryota</taxon>
        <taxon>Fungi</taxon>
        <taxon>Dikarya</taxon>
        <taxon>Ascomycota</taxon>
        <taxon>Pezizomycotina</taxon>
        <taxon>Sordariomycetes</taxon>
        <taxon>Hypocreomycetidae</taxon>
        <taxon>Hypocreales</taxon>
        <taxon>Ophiocordycipitaceae</taxon>
        <taxon>Purpureocillium</taxon>
    </lineage>
</organism>
<dbReference type="InterPro" id="IPR031160">
    <property type="entry name" value="F_BAR_dom"/>
</dbReference>
<dbReference type="PROSITE" id="PS51741">
    <property type="entry name" value="F_BAR"/>
    <property type="match status" value="1"/>
</dbReference>
<protein>
    <submittedName>
        <fullName evidence="7">RhoGAP domain containing protein</fullName>
    </submittedName>
</protein>
<keyword evidence="2 3" id="KW-0175">Coiled coil</keyword>
<dbReference type="Pfam" id="PF00620">
    <property type="entry name" value="RhoGAP"/>
    <property type="match status" value="1"/>
</dbReference>
<evidence type="ECO:0000259" key="6">
    <source>
        <dbReference type="PROSITE" id="PS51741"/>
    </source>
</evidence>
<evidence type="ECO:0000313" key="7">
    <source>
        <dbReference type="EMBL" id="PWI71074.1"/>
    </source>
</evidence>
<feature type="coiled-coil region" evidence="3">
    <location>
        <begin position="496"/>
        <end position="523"/>
    </location>
</feature>
<dbReference type="CDD" id="cd07652">
    <property type="entry name" value="F-BAR_Rgd1"/>
    <property type="match status" value="1"/>
</dbReference>
<feature type="region of interest" description="Disordered" evidence="4">
    <location>
        <begin position="673"/>
        <end position="857"/>
    </location>
</feature>
<dbReference type="EMBL" id="LCWV01000008">
    <property type="protein sequence ID" value="PWI71074.1"/>
    <property type="molecule type" value="Genomic_DNA"/>
</dbReference>
<feature type="compositionally biased region" description="Low complexity" evidence="4">
    <location>
        <begin position="820"/>
        <end position="829"/>
    </location>
</feature>
<gene>
    <name evidence="7" type="ORF">PCL_12442</name>
</gene>
<feature type="region of interest" description="Disordered" evidence="4">
    <location>
        <begin position="230"/>
        <end position="249"/>
    </location>
</feature>
<dbReference type="Proteomes" id="UP000245956">
    <property type="component" value="Unassembled WGS sequence"/>
</dbReference>
<dbReference type="PROSITE" id="PS50238">
    <property type="entry name" value="RHOGAP"/>
    <property type="match status" value="1"/>
</dbReference>
<evidence type="ECO:0000256" key="1">
    <source>
        <dbReference type="ARBA" id="ARBA00022468"/>
    </source>
</evidence>
<dbReference type="Gene3D" id="1.20.1270.60">
    <property type="entry name" value="Arfaptin homology (AH) domain/BAR domain"/>
    <property type="match status" value="1"/>
</dbReference>
<evidence type="ECO:0000259" key="5">
    <source>
        <dbReference type="PROSITE" id="PS50238"/>
    </source>
</evidence>
<proteinExistence type="predicted"/>
<dbReference type="SMART" id="SM00324">
    <property type="entry name" value="RhoGAP"/>
    <property type="match status" value="1"/>
</dbReference>